<evidence type="ECO:0000313" key="3">
    <source>
        <dbReference type="Proteomes" id="UP000199028"/>
    </source>
</evidence>
<name>A0A1H9XY70_9PSEU</name>
<sequence length="200" mass="20744">MTGTLTTRRVLGAVLVVVAAGLAVAATFLSAYSVQVALRGRTLRYEATSWAVERDDFREVLLLLEPLEFGAPAVGAALVMALSAVLAFRIPALRVGSLLGAGLLAGVAWASVSRIQGLLDVLGEVDSPVPIEVEQGEGVTLLIVAAGVAVVAAVLHQELPRADQAEPAGDGVVVHQIDDEADDTDTPPYGYPVIVEPKSD</sequence>
<dbReference type="Proteomes" id="UP000199028">
    <property type="component" value="Unassembled WGS sequence"/>
</dbReference>
<evidence type="ECO:0000256" key="1">
    <source>
        <dbReference type="SAM" id="Phobius"/>
    </source>
</evidence>
<keyword evidence="1" id="KW-0812">Transmembrane</keyword>
<dbReference type="EMBL" id="FOFT01000024">
    <property type="protein sequence ID" value="SES51056.1"/>
    <property type="molecule type" value="Genomic_DNA"/>
</dbReference>
<feature type="transmembrane region" description="Helical" evidence="1">
    <location>
        <begin position="69"/>
        <end position="88"/>
    </location>
</feature>
<protein>
    <recommendedName>
        <fullName evidence="4">Tryptophan-associated transmembrane protein (Trp_oprn_chp)</fullName>
    </recommendedName>
</protein>
<evidence type="ECO:0008006" key="4">
    <source>
        <dbReference type="Google" id="ProtNLM"/>
    </source>
</evidence>
<accession>A0A1H9XY70</accession>
<evidence type="ECO:0000313" key="2">
    <source>
        <dbReference type="EMBL" id="SES51056.1"/>
    </source>
</evidence>
<keyword evidence="3" id="KW-1185">Reference proteome</keyword>
<feature type="transmembrane region" description="Helical" evidence="1">
    <location>
        <begin position="95"/>
        <end position="112"/>
    </location>
</feature>
<organism evidence="2 3">
    <name type="scientific">Lentzea flaviverrucosa</name>
    <dbReference type="NCBI Taxonomy" id="200379"/>
    <lineage>
        <taxon>Bacteria</taxon>
        <taxon>Bacillati</taxon>
        <taxon>Actinomycetota</taxon>
        <taxon>Actinomycetes</taxon>
        <taxon>Pseudonocardiales</taxon>
        <taxon>Pseudonocardiaceae</taxon>
        <taxon>Lentzea</taxon>
    </lineage>
</organism>
<feature type="transmembrane region" description="Helical" evidence="1">
    <location>
        <begin position="138"/>
        <end position="155"/>
    </location>
</feature>
<dbReference type="AlphaFoldDB" id="A0A1H9XY70"/>
<proteinExistence type="predicted"/>
<dbReference type="OrthoDB" id="3696378at2"/>
<keyword evidence="1" id="KW-0472">Membrane</keyword>
<keyword evidence="1" id="KW-1133">Transmembrane helix</keyword>
<dbReference type="RefSeq" id="WP_143087017.1">
    <property type="nucleotide sequence ID" value="NZ_FOFT01000024.1"/>
</dbReference>
<reference evidence="3" key="1">
    <citation type="submission" date="2016-10" db="EMBL/GenBank/DDBJ databases">
        <authorList>
            <person name="Varghese N."/>
            <person name="Submissions S."/>
        </authorList>
    </citation>
    <scope>NUCLEOTIDE SEQUENCE [LARGE SCALE GENOMIC DNA]</scope>
    <source>
        <strain evidence="3">CGMCC 4.578</strain>
    </source>
</reference>
<gene>
    <name evidence="2" type="ORF">SAMN05216195_12469</name>
</gene>